<protein>
    <submittedName>
        <fullName evidence="1">Uncharacterized protein</fullName>
    </submittedName>
</protein>
<evidence type="ECO:0000313" key="2">
    <source>
        <dbReference type="Proteomes" id="UP000006334"/>
    </source>
</evidence>
<accession>K6XMY2</accession>
<evidence type="ECO:0000313" key="1">
    <source>
        <dbReference type="EMBL" id="GAC13041.1"/>
    </source>
</evidence>
<dbReference type="RefSeq" id="WP_008842861.1">
    <property type="nucleotide sequence ID" value="NZ_BAEN01000014.1"/>
</dbReference>
<organism evidence="1 2">
    <name type="scientific">Aliiglaciecola lipolytica E3</name>
    <dbReference type="NCBI Taxonomy" id="1127673"/>
    <lineage>
        <taxon>Bacteria</taxon>
        <taxon>Pseudomonadati</taxon>
        <taxon>Pseudomonadota</taxon>
        <taxon>Gammaproteobacteria</taxon>
        <taxon>Alteromonadales</taxon>
        <taxon>Alteromonadaceae</taxon>
        <taxon>Aliiglaciecola</taxon>
    </lineage>
</organism>
<gene>
    <name evidence="1" type="ORF">GLIP_0394</name>
</gene>
<reference evidence="1 2" key="1">
    <citation type="journal article" date="2017" name="Antonie Van Leeuwenhoek">
        <title>Rhizobium rhizosphaerae sp. nov., a novel species isolated from rice rhizosphere.</title>
        <authorList>
            <person name="Zhao J.J."/>
            <person name="Zhang J."/>
            <person name="Zhang R.J."/>
            <person name="Zhang C.W."/>
            <person name="Yin H.Q."/>
            <person name="Zhang X.X."/>
        </authorList>
    </citation>
    <scope>NUCLEOTIDE SEQUENCE [LARGE SCALE GENOMIC DNA]</scope>
    <source>
        <strain evidence="1 2">E3</strain>
    </source>
</reference>
<dbReference type="EMBL" id="BAEN01000014">
    <property type="protein sequence ID" value="GAC13041.1"/>
    <property type="molecule type" value="Genomic_DNA"/>
</dbReference>
<dbReference type="Proteomes" id="UP000006334">
    <property type="component" value="Unassembled WGS sequence"/>
</dbReference>
<keyword evidence="2" id="KW-1185">Reference proteome</keyword>
<comment type="caution">
    <text evidence="1">The sequence shown here is derived from an EMBL/GenBank/DDBJ whole genome shotgun (WGS) entry which is preliminary data.</text>
</comment>
<proteinExistence type="predicted"/>
<dbReference type="eggNOG" id="ENOG5032S5G">
    <property type="taxonomic scope" value="Bacteria"/>
</dbReference>
<name>K6XMY2_9ALTE</name>
<dbReference type="OrthoDB" id="5182296at2"/>
<sequence>MSSLNISKVGQSASNSDAGHNVIDSASSLTRLNYFDGKFLRAPDLQLEQSALLNQIRLSNQSAGGGIVNGFDCVLASGQKIAISAGLGYDWQGRALVLSQDIEIGINTLLTQAATTSISSELKSEVRSSDFKTCEIRAADSGSNNVLSKQELYLIVVNHLEAFCGEEDVYGKLCSEACISSTQRTHIVEGINIRAVPFALTEPLKDSTQVTMAQKHLRSRTVSAYFEQEKNTISSLISQQGLNAATWCLGAEALSGEGIAIGMLSKVGETVVFLDAWGVRRERIVPPPQQYWAARMGMRNWQIYLAQILQFQCHLRDCLGKFDPLDPPLTSDPCADEKALIKTAAVDMQQLLSYYTDVSAKLTQIERLPQASKESQVNIATLDVEALRASIDRLQAVGSSRVSQQLLIDCGIVELPSAGYLPVVADSSISINQQVRQLMGRGVDLRFCAVRADYVHHALEEAQHMQRICLLSGLDNQANIQEVDILVPEGQLSQSEKPVKQPGFQAHLDSTDAMLGMMLHLVADAFKDSLDKNSIRDEMVMRSASMGRNVNVSAVNVSAGKLDFGKDMTGAARAENQNGNLGFYLATENSASTSVEGQTIKTDINLWGQMQSNQDVFALSAGGRAQVSARFLMEASLLYSGNDRDIALDTIVELNISGQLIIEKVTPREGTTKLFGRFVGDSILQYTTTQNGVPKTQVSSASLNDDIVLSRQLTEQGSAIEISIPSPSLFGNSDLVDMTYTQAWNAAGECEVVGQLTTLVEGKPQQRNFLSGKFIPDDNALSPGNPFYNKSLVALKQIAGALNNQGFVETASHLLFPPPVSVPSELIVKGQYPWVLFHRRRSKVCEGATIPDVNLASRKYQIYLLELTADVDLDKIFASLERGFESTVANAKSIVEVEFSASSAAINSAHNSLQQAWRSAVGSNAQVVIAAIASGGDVVNEGDALATSRVNSTNAVLDDVSDFKTELPIVVKQTLPTGMSAQGRDGVIVYFAQQQQDQVETDCHAVYQVLTSDPDAIPRRISDAVAKYQPGSTNVTLDDVFNSDIARKLDVKPMFKSKTGDFTSEQQVSNVKKVWEEAGNYLITHAGAFHPQEDTTSAQVTLKQTESIVDVLGMLADKPEDNMATFAIPGGMLGECQKATVLVSATQCHEVFLVASSALDIELIPGEQVNEAESAALDLILAEADSGVGRNQAAYYRLNALQYYWDSIKVEAGSQQLFVNNWQAHLSQNVALQEMLNSASAISVYSSVKPSLGEDGSPEHIPNADNAKAQNEVLAELMSLGDATNHFALASKRTSFPSNCAVISFVILTPGQIIGAIPGDLAKIVRFDDNNEVVKDEKFNAAVKELIEKETQIKTIELVSKDGSDAAVKVADTQARALKKVLQAEGLATRMATINARAPTSVEKNMENKLFLTRK</sequence>
<dbReference type="STRING" id="1127673.GLIP_0394"/>